<dbReference type="OrthoDB" id="9442170at2759"/>
<dbReference type="PANTHER" id="PTHR31545:SF2">
    <property type="entry name" value="SPEEDY PROTEIN C"/>
    <property type="match status" value="1"/>
</dbReference>
<keyword evidence="2" id="KW-0131">Cell cycle</keyword>
<dbReference type="PANTHER" id="PTHR31545">
    <property type="entry name" value="SEEDY PROTEIN A/C FAMILY MEMBER"/>
    <property type="match status" value="1"/>
</dbReference>
<dbReference type="Proteomes" id="UP000694569">
    <property type="component" value="Unplaced"/>
</dbReference>
<dbReference type="GeneTree" id="ENSGT00940000154524"/>
<dbReference type="InterPro" id="IPR020984">
    <property type="entry name" value="Speedy"/>
</dbReference>
<feature type="compositionally biased region" description="Basic and acidic residues" evidence="3">
    <location>
        <begin position="60"/>
        <end position="71"/>
    </location>
</feature>
<reference evidence="4" key="2">
    <citation type="submission" date="2025-09" db="UniProtKB">
        <authorList>
            <consortium name="Ensembl"/>
        </authorList>
    </citation>
    <scope>IDENTIFICATION</scope>
</reference>
<evidence type="ECO:0000256" key="3">
    <source>
        <dbReference type="SAM" id="MobiDB-lite"/>
    </source>
</evidence>
<feature type="compositionally biased region" description="Basic residues" evidence="3">
    <location>
        <begin position="72"/>
        <end position="86"/>
    </location>
</feature>
<sequence>MKQNCGCENLQIFASSIFLVKDTFVLRNPFQVQYRKMFSSPHNGGTIPACKRKADETDHEVHAKHQKTQKDIKKRRTTKSGKKQRSSKAILNPAEKEAFYKLLENDIIKGFLEMDSTYKISDQYLLAMVAVYFKRAKFNINEYTRMNFFVALLLATLLEEEDDFYGAMFPWALGENYHQRVRYILRMKNALFKRMDYRALVSRSQCEQIFAQEPNHWAWKRQRQQITEDEQ</sequence>
<reference evidence="4" key="1">
    <citation type="submission" date="2025-08" db="UniProtKB">
        <authorList>
            <consortium name="Ensembl"/>
        </authorList>
    </citation>
    <scope>IDENTIFICATION</scope>
</reference>
<dbReference type="Ensembl" id="ENSLLET00000046035.1">
    <property type="protein sequence ID" value="ENSLLEP00000044260.1"/>
    <property type="gene ID" value="ENSLLEG00000028114.1"/>
</dbReference>
<evidence type="ECO:0000313" key="5">
    <source>
        <dbReference type="Proteomes" id="UP000694569"/>
    </source>
</evidence>
<dbReference type="Pfam" id="PF11357">
    <property type="entry name" value="Spy1"/>
    <property type="match status" value="1"/>
</dbReference>
<keyword evidence="5" id="KW-1185">Reference proteome</keyword>
<proteinExistence type="inferred from homology"/>
<organism evidence="4 5">
    <name type="scientific">Leptobrachium leishanense</name>
    <name type="common">Leishan spiny toad</name>
    <dbReference type="NCBI Taxonomy" id="445787"/>
    <lineage>
        <taxon>Eukaryota</taxon>
        <taxon>Metazoa</taxon>
        <taxon>Chordata</taxon>
        <taxon>Craniata</taxon>
        <taxon>Vertebrata</taxon>
        <taxon>Euteleostomi</taxon>
        <taxon>Amphibia</taxon>
        <taxon>Batrachia</taxon>
        <taxon>Anura</taxon>
        <taxon>Pelobatoidea</taxon>
        <taxon>Megophryidae</taxon>
        <taxon>Leptobrachium</taxon>
    </lineage>
</organism>
<evidence type="ECO:0008006" key="6">
    <source>
        <dbReference type="Google" id="ProtNLM"/>
    </source>
</evidence>
<dbReference type="AlphaFoldDB" id="A0A8C5R1F4"/>
<evidence type="ECO:0000256" key="2">
    <source>
        <dbReference type="ARBA" id="ARBA00023306"/>
    </source>
</evidence>
<protein>
    <recommendedName>
        <fullName evidence="6">Speedy protein</fullName>
    </recommendedName>
</protein>
<evidence type="ECO:0000313" key="4">
    <source>
        <dbReference type="Ensembl" id="ENSLLEP00000044260.1"/>
    </source>
</evidence>
<evidence type="ECO:0000256" key="1">
    <source>
        <dbReference type="ARBA" id="ARBA00010932"/>
    </source>
</evidence>
<comment type="similarity">
    <text evidence="1">Belongs to the Speedy/Ringo family.</text>
</comment>
<dbReference type="GO" id="GO:0019901">
    <property type="term" value="F:protein kinase binding"/>
    <property type="evidence" value="ECO:0007669"/>
    <property type="project" value="InterPro"/>
</dbReference>
<name>A0A8C5R1F4_9ANUR</name>
<dbReference type="InterPro" id="IPR052316">
    <property type="entry name" value="Speedy-Ringo_regulator"/>
</dbReference>
<feature type="region of interest" description="Disordered" evidence="3">
    <location>
        <begin position="60"/>
        <end position="88"/>
    </location>
</feature>
<accession>A0A8C5R1F4</accession>